<reference evidence="6 7" key="1">
    <citation type="submission" date="2018-05" db="EMBL/GenBank/DDBJ databases">
        <title>Genomic Encyclopedia of Type Strains, Phase IV (KMG-IV): sequencing the most valuable type-strain genomes for metagenomic binning, comparative biology and taxonomic classification.</title>
        <authorList>
            <person name="Goeker M."/>
        </authorList>
    </citation>
    <scope>NUCLEOTIDE SEQUENCE [LARGE SCALE GENOMIC DNA]</scope>
    <source>
        <strain evidence="6 7">DSM 28556</strain>
    </source>
</reference>
<dbReference type="OrthoDB" id="9805416at2"/>
<dbReference type="RefSeq" id="WP_110397377.1">
    <property type="nucleotide sequence ID" value="NZ_JADIJL010000032.1"/>
</dbReference>
<protein>
    <submittedName>
        <fullName evidence="6">Glyoxylate reductase</fullName>
    </submittedName>
</protein>
<dbReference type="PANTHER" id="PTHR10996">
    <property type="entry name" value="2-HYDROXYACID DEHYDROGENASE-RELATED"/>
    <property type="match status" value="1"/>
</dbReference>
<evidence type="ECO:0000256" key="3">
    <source>
        <dbReference type="RuleBase" id="RU003719"/>
    </source>
</evidence>
<keyword evidence="2 3" id="KW-0560">Oxidoreductase</keyword>
<organism evidence="6 7">
    <name type="scientific">Pseudogracilibacillus auburnensis</name>
    <dbReference type="NCBI Taxonomy" id="1494959"/>
    <lineage>
        <taxon>Bacteria</taxon>
        <taxon>Bacillati</taxon>
        <taxon>Bacillota</taxon>
        <taxon>Bacilli</taxon>
        <taxon>Bacillales</taxon>
        <taxon>Bacillaceae</taxon>
        <taxon>Pseudogracilibacillus</taxon>
    </lineage>
</organism>
<dbReference type="PANTHER" id="PTHR10996:SF283">
    <property type="entry name" value="GLYOXYLATE_HYDROXYPYRUVATE REDUCTASE B"/>
    <property type="match status" value="1"/>
</dbReference>
<dbReference type="CDD" id="cd05301">
    <property type="entry name" value="GDH"/>
    <property type="match status" value="1"/>
</dbReference>
<sequence>MNKPTIYITRKIPPYLIEPFSQYFQFQMWEDEHTPIPREILMREAKEADGLLCLLTEKIDRAFLDHASHLKIIANMAVGYDNIDVEAAKEKGIIVTNTPDVLTETTADLTFALLMATARRLVEANHFIYQDKWGEWSPFLLAGTDIHHKTIGIVGMGRIGEAVARRAKGFQMNLLYHNRTRKKTVEQELDVSYVSFEELLEKSDFVVSLLPLSEQTENIFDKRAFEQMKSSAIFINVSRGGVVDEKALYDALKNKVITAAGLDVFKDEPIPSSHPFTSLSNVVLLPHIGSASITTRENMLTLCLENIRAVFQHEAPISPV</sequence>
<feature type="domain" description="D-isomer specific 2-hydroxyacid dehydrogenase catalytic" evidence="4">
    <location>
        <begin position="6"/>
        <end position="320"/>
    </location>
</feature>
<dbReference type="Pfam" id="PF02826">
    <property type="entry name" value="2-Hacid_dh_C"/>
    <property type="match status" value="1"/>
</dbReference>
<feature type="domain" description="D-isomer specific 2-hydroxyacid dehydrogenase NAD-binding" evidence="5">
    <location>
        <begin position="111"/>
        <end position="289"/>
    </location>
</feature>
<dbReference type="FunFam" id="3.40.50.720:FF:000462">
    <property type="entry name" value="Glyoxylate reductase (NADP+)"/>
    <property type="match status" value="1"/>
</dbReference>
<dbReference type="Pfam" id="PF00389">
    <property type="entry name" value="2-Hacid_dh"/>
    <property type="match status" value="1"/>
</dbReference>
<proteinExistence type="inferred from homology"/>
<dbReference type="PROSITE" id="PS00065">
    <property type="entry name" value="D_2_HYDROXYACID_DH_1"/>
    <property type="match status" value="1"/>
</dbReference>
<comment type="caution">
    <text evidence="6">The sequence shown here is derived from an EMBL/GenBank/DDBJ whole genome shotgun (WGS) entry which is preliminary data.</text>
</comment>
<accession>A0A2V3VHX9</accession>
<dbReference type="InterPro" id="IPR006140">
    <property type="entry name" value="D-isomer_DH_NAD-bd"/>
</dbReference>
<dbReference type="InterPro" id="IPR006139">
    <property type="entry name" value="D-isomer_2_OHA_DH_cat_dom"/>
</dbReference>
<dbReference type="SUPFAM" id="SSF51735">
    <property type="entry name" value="NAD(P)-binding Rossmann-fold domains"/>
    <property type="match status" value="1"/>
</dbReference>
<dbReference type="GO" id="GO:0051287">
    <property type="term" value="F:NAD binding"/>
    <property type="evidence" value="ECO:0007669"/>
    <property type="project" value="InterPro"/>
</dbReference>
<evidence type="ECO:0000259" key="5">
    <source>
        <dbReference type="Pfam" id="PF02826"/>
    </source>
</evidence>
<evidence type="ECO:0000313" key="7">
    <source>
        <dbReference type="Proteomes" id="UP000247978"/>
    </source>
</evidence>
<dbReference type="InterPro" id="IPR050223">
    <property type="entry name" value="D-isomer_2-hydroxyacid_DH"/>
</dbReference>
<dbReference type="PROSITE" id="PS00671">
    <property type="entry name" value="D_2_HYDROXYACID_DH_3"/>
    <property type="match status" value="1"/>
</dbReference>
<dbReference type="AlphaFoldDB" id="A0A2V3VHX9"/>
<gene>
    <name evidence="6" type="ORF">DFR56_12242</name>
</gene>
<evidence type="ECO:0000256" key="2">
    <source>
        <dbReference type="ARBA" id="ARBA00023002"/>
    </source>
</evidence>
<dbReference type="GO" id="GO:0030267">
    <property type="term" value="F:glyoxylate reductase (NADPH) activity"/>
    <property type="evidence" value="ECO:0007669"/>
    <property type="project" value="TreeGrafter"/>
</dbReference>
<comment type="similarity">
    <text evidence="1 3">Belongs to the D-isomer specific 2-hydroxyacid dehydrogenase family.</text>
</comment>
<evidence type="ECO:0000259" key="4">
    <source>
        <dbReference type="Pfam" id="PF00389"/>
    </source>
</evidence>
<dbReference type="Proteomes" id="UP000247978">
    <property type="component" value="Unassembled WGS sequence"/>
</dbReference>
<dbReference type="SUPFAM" id="SSF52283">
    <property type="entry name" value="Formate/glycerate dehydrogenase catalytic domain-like"/>
    <property type="match status" value="1"/>
</dbReference>
<name>A0A2V3VHX9_9BACI</name>
<dbReference type="InterPro" id="IPR029753">
    <property type="entry name" value="D-isomer_DH_CS"/>
</dbReference>
<evidence type="ECO:0000256" key="1">
    <source>
        <dbReference type="ARBA" id="ARBA00005854"/>
    </source>
</evidence>
<dbReference type="GO" id="GO:0016618">
    <property type="term" value="F:hydroxypyruvate reductase [NAD(P)H] activity"/>
    <property type="evidence" value="ECO:0007669"/>
    <property type="project" value="TreeGrafter"/>
</dbReference>
<dbReference type="GO" id="GO:0005829">
    <property type="term" value="C:cytosol"/>
    <property type="evidence" value="ECO:0007669"/>
    <property type="project" value="TreeGrafter"/>
</dbReference>
<dbReference type="Gene3D" id="3.40.50.720">
    <property type="entry name" value="NAD(P)-binding Rossmann-like Domain"/>
    <property type="match status" value="2"/>
</dbReference>
<dbReference type="InterPro" id="IPR029752">
    <property type="entry name" value="D-isomer_DH_CS1"/>
</dbReference>
<dbReference type="EMBL" id="QJJQ01000022">
    <property type="protein sequence ID" value="PXW81432.1"/>
    <property type="molecule type" value="Genomic_DNA"/>
</dbReference>
<dbReference type="InterPro" id="IPR036291">
    <property type="entry name" value="NAD(P)-bd_dom_sf"/>
</dbReference>
<keyword evidence="7" id="KW-1185">Reference proteome</keyword>
<evidence type="ECO:0000313" key="6">
    <source>
        <dbReference type="EMBL" id="PXW81432.1"/>
    </source>
</evidence>